<organism evidence="3 4">
    <name type="scientific">Candidatus Roizmanbacteria bacterium CG22_combo_CG10-13_8_21_14_all_38_20</name>
    <dbReference type="NCBI Taxonomy" id="1974862"/>
    <lineage>
        <taxon>Bacteria</taxon>
        <taxon>Candidatus Roizmaniibacteriota</taxon>
    </lineage>
</organism>
<accession>A0A2H0BWE9</accession>
<gene>
    <name evidence="3" type="ORF">COW99_01180</name>
</gene>
<dbReference type="Pfam" id="PF02604">
    <property type="entry name" value="PhdYeFM_antitox"/>
    <property type="match status" value="1"/>
</dbReference>
<dbReference type="Gene3D" id="3.40.1620.10">
    <property type="entry name" value="YefM-like domain"/>
    <property type="match status" value="1"/>
</dbReference>
<evidence type="ECO:0000256" key="2">
    <source>
        <dbReference type="RuleBase" id="RU362080"/>
    </source>
</evidence>
<dbReference type="EMBL" id="PCTA01000009">
    <property type="protein sequence ID" value="PIP61995.1"/>
    <property type="molecule type" value="Genomic_DNA"/>
</dbReference>
<comment type="similarity">
    <text evidence="1 2">Belongs to the phD/YefM antitoxin family.</text>
</comment>
<dbReference type="InterPro" id="IPR006442">
    <property type="entry name" value="Antitoxin_Phd/YefM"/>
</dbReference>
<proteinExistence type="inferred from homology"/>
<dbReference type="InterPro" id="IPR036165">
    <property type="entry name" value="YefM-like_sf"/>
</dbReference>
<protein>
    <recommendedName>
        <fullName evidence="2">Antitoxin</fullName>
    </recommendedName>
</protein>
<comment type="function">
    <text evidence="2">Antitoxin component of a type II toxin-antitoxin (TA) system.</text>
</comment>
<evidence type="ECO:0000313" key="4">
    <source>
        <dbReference type="Proteomes" id="UP000231246"/>
    </source>
</evidence>
<dbReference type="SUPFAM" id="SSF143120">
    <property type="entry name" value="YefM-like"/>
    <property type="match status" value="1"/>
</dbReference>
<evidence type="ECO:0000256" key="1">
    <source>
        <dbReference type="ARBA" id="ARBA00009981"/>
    </source>
</evidence>
<dbReference type="AlphaFoldDB" id="A0A2H0BWE9"/>
<dbReference type="NCBIfam" id="TIGR01552">
    <property type="entry name" value="phd_fam"/>
    <property type="match status" value="1"/>
</dbReference>
<comment type="caution">
    <text evidence="3">The sequence shown here is derived from an EMBL/GenBank/DDBJ whole genome shotgun (WGS) entry which is preliminary data.</text>
</comment>
<evidence type="ECO:0000313" key="3">
    <source>
        <dbReference type="EMBL" id="PIP61995.1"/>
    </source>
</evidence>
<reference evidence="3 4" key="1">
    <citation type="submission" date="2017-09" db="EMBL/GenBank/DDBJ databases">
        <title>Depth-based differentiation of microbial function through sediment-hosted aquifers and enrichment of novel symbionts in the deep terrestrial subsurface.</title>
        <authorList>
            <person name="Probst A.J."/>
            <person name="Ladd B."/>
            <person name="Jarett J.K."/>
            <person name="Geller-Mcgrath D.E."/>
            <person name="Sieber C.M."/>
            <person name="Emerson J.B."/>
            <person name="Anantharaman K."/>
            <person name="Thomas B.C."/>
            <person name="Malmstrom R."/>
            <person name="Stieglmeier M."/>
            <person name="Klingl A."/>
            <person name="Woyke T."/>
            <person name="Ryan C.M."/>
            <person name="Banfield J.F."/>
        </authorList>
    </citation>
    <scope>NUCLEOTIDE SEQUENCE [LARGE SCALE GENOMIC DNA]</scope>
    <source>
        <strain evidence="3">CG22_combo_CG10-13_8_21_14_all_38_20</strain>
    </source>
</reference>
<sequence>MNMNVMPITEARNQLGKLAEKVNGENTFVLTKSGRPWIALVDIDYLTKLQETVDKIYQKTYIDPNLLPFTRKFSQTEIEKWLKEDQL</sequence>
<dbReference type="Proteomes" id="UP000231246">
    <property type="component" value="Unassembled WGS sequence"/>
</dbReference>
<name>A0A2H0BWE9_9BACT</name>